<evidence type="ECO:0000256" key="1">
    <source>
        <dbReference type="SAM" id="MobiDB-lite"/>
    </source>
</evidence>
<dbReference type="EMBL" id="KV425606">
    <property type="protein sequence ID" value="KZT21464.1"/>
    <property type="molecule type" value="Genomic_DNA"/>
</dbReference>
<name>A0A165PT85_9AGAM</name>
<keyword evidence="3" id="KW-1185">Reference proteome</keyword>
<feature type="compositionally biased region" description="Polar residues" evidence="1">
    <location>
        <begin position="1"/>
        <end position="18"/>
    </location>
</feature>
<accession>A0A165PT85</accession>
<dbReference type="AlphaFoldDB" id="A0A165PT85"/>
<organism evidence="2 3">
    <name type="scientific">Neolentinus lepideus HHB14362 ss-1</name>
    <dbReference type="NCBI Taxonomy" id="1314782"/>
    <lineage>
        <taxon>Eukaryota</taxon>
        <taxon>Fungi</taxon>
        <taxon>Dikarya</taxon>
        <taxon>Basidiomycota</taxon>
        <taxon>Agaricomycotina</taxon>
        <taxon>Agaricomycetes</taxon>
        <taxon>Gloeophyllales</taxon>
        <taxon>Gloeophyllaceae</taxon>
        <taxon>Neolentinus</taxon>
    </lineage>
</organism>
<gene>
    <name evidence="2" type="ORF">NEOLEDRAFT_746640</name>
</gene>
<reference evidence="2 3" key="1">
    <citation type="journal article" date="2016" name="Mol. Biol. Evol.">
        <title>Comparative Genomics of Early-Diverging Mushroom-Forming Fungi Provides Insights into the Origins of Lignocellulose Decay Capabilities.</title>
        <authorList>
            <person name="Nagy L.G."/>
            <person name="Riley R."/>
            <person name="Tritt A."/>
            <person name="Adam C."/>
            <person name="Daum C."/>
            <person name="Floudas D."/>
            <person name="Sun H."/>
            <person name="Yadav J.S."/>
            <person name="Pangilinan J."/>
            <person name="Larsson K.H."/>
            <person name="Matsuura K."/>
            <person name="Barry K."/>
            <person name="Labutti K."/>
            <person name="Kuo R."/>
            <person name="Ohm R.A."/>
            <person name="Bhattacharya S.S."/>
            <person name="Shirouzu T."/>
            <person name="Yoshinaga Y."/>
            <person name="Martin F.M."/>
            <person name="Grigoriev I.V."/>
            <person name="Hibbett D.S."/>
        </authorList>
    </citation>
    <scope>NUCLEOTIDE SEQUENCE [LARGE SCALE GENOMIC DNA]</scope>
    <source>
        <strain evidence="2 3">HHB14362 ss-1</strain>
    </source>
</reference>
<evidence type="ECO:0000313" key="2">
    <source>
        <dbReference type="EMBL" id="KZT21464.1"/>
    </source>
</evidence>
<dbReference type="Proteomes" id="UP000076761">
    <property type="component" value="Unassembled WGS sequence"/>
</dbReference>
<protein>
    <submittedName>
        <fullName evidence="2">Uncharacterized protein</fullName>
    </submittedName>
</protein>
<evidence type="ECO:0000313" key="3">
    <source>
        <dbReference type="Proteomes" id="UP000076761"/>
    </source>
</evidence>
<sequence length="329" mass="36886">MVGTGWFQNAAPSKQAISSKPRAELRSVECPRQVPTMDVVLDAQDETSRWINQRLQSLSEMYQKQKNLKTNLRAEYDNRRKPMGVLHQPKPRRLRERPAWLDDPSAYDIRVVAVERSPLQPLLSSSTLCGTQAHEMTESQEPDPALKTMDFQEIVITTESRMIGVDQFGVLIPTSMEQTFATSATQAHEEGPAELWKAIQIDPFSLDAQSANYSSQSEESLTVRRGSSLSTASSSHKRVLGGMALQTGPSDPDGYGIALYPAAETSSYITSTSTTDEAEESNREMRWLEEGMLEHQQVFKTSKLALRRKYTQDCRARFSKVLGKRKGPL</sequence>
<feature type="region of interest" description="Disordered" evidence="1">
    <location>
        <begin position="1"/>
        <end position="23"/>
    </location>
</feature>
<dbReference type="InParanoid" id="A0A165PT85"/>
<proteinExistence type="predicted"/>